<feature type="region of interest" description="Disordered" evidence="1">
    <location>
        <begin position="1"/>
        <end position="27"/>
    </location>
</feature>
<accession>A0A0B7AUB1</accession>
<evidence type="ECO:0000313" key="2">
    <source>
        <dbReference type="EMBL" id="CEK84418.1"/>
    </source>
</evidence>
<dbReference type="AlphaFoldDB" id="A0A0B7AUB1"/>
<organism evidence="2">
    <name type="scientific">Arion vulgaris</name>
    <dbReference type="NCBI Taxonomy" id="1028688"/>
    <lineage>
        <taxon>Eukaryota</taxon>
        <taxon>Metazoa</taxon>
        <taxon>Spiralia</taxon>
        <taxon>Lophotrochozoa</taxon>
        <taxon>Mollusca</taxon>
        <taxon>Gastropoda</taxon>
        <taxon>Heterobranchia</taxon>
        <taxon>Euthyneura</taxon>
        <taxon>Panpulmonata</taxon>
        <taxon>Eupulmonata</taxon>
        <taxon>Stylommatophora</taxon>
        <taxon>Helicina</taxon>
        <taxon>Arionoidea</taxon>
        <taxon>Arionidae</taxon>
        <taxon>Arion</taxon>
    </lineage>
</organism>
<feature type="compositionally biased region" description="Polar residues" evidence="1">
    <location>
        <begin position="1"/>
        <end position="24"/>
    </location>
</feature>
<protein>
    <submittedName>
        <fullName evidence="2">Uncharacterized protein</fullName>
    </submittedName>
</protein>
<proteinExistence type="predicted"/>
<gene>
    <name evidence="2" type="primary">ORF142591</name>
</gene>
<reference evidence="2" key="1">
    <citation type="submission" date="2014-12" db="EMBL/GenBank/DDBJ databases">
        <title>Insight into the proteome of Arion vulgaris.</title>
        <authorList>
            <person name="Aradska J."/>
            <person name="Bulat T."/>
            <person name="Smidak R."/>
            <person name="Sarate P."/>
            <person name="Gangsoo J."/>
            <person name="Sialana F."/>
            <person name="Bilban M."/>
            <person name="Lubec G."/>
        </authorList>
    </citation>
    <scope>NUCLEOTIDE SEQUENCE</scope>
    <source>
        <tissue evidence="2">Skin</tissue>
    </source>
</reference>
<dbReference type="EMBL" id="HACG01037553">
    <property type="protein sequence ID" value="CEK84418.1"/>
    <property type="molecule type" value="Transcribed_RNA"/>
</dbReference>
<evidence type="ECO:0000256" key="1">
    <source>
        <dbReference type="SAM" id="MobiDB-lite"/>
    </source>
</evidence>
<name>A0A0B7AUB1_9EUPU</name>
<sequence length="78" mass="9212">MFPDRNGSQLIQPQLGSKKNQQLESKVARRDVDRITDRVQMVNEEKYEPNTLFPNIPHGTKFLLVIVNETILFFKLYY</sequence>